<reference evidence="2 3" key="1">
    <citation type="submission" date="2020-05" db="EMBL/GenBank/DDBJ databases">
        <title>Vigna angularis (adzuki bean) Var. LongXiaoDou No. 4 denovo assembly.</title>
        <authorList>
            <person name="Xiang H."/>
        </authorList>
    </citation>
    <scope>NUCLEOTIDE SEQUENCE [LARGE SCALE GENOMIC DNA]</scope>
    <source>
        <tissue evidence="2">Leaf</tissue>
    </source>
</reference>
<dbReference type="AlphaFoldDB" id="A0A8T0KWE4"/>
<evidence type="ECO:0000313" key="3">
    <source>
        <dbReference type="Proteomes" id="UP000743370"/>
    </source>
</evidence>
<dbReference type="Proteomes" id="UP000743370">
    <property type="component" value="Unassembled WGS sequence"/>
</dbReference>
<protein>
    <submittedName>
        <fullName evidence="2">3-ketoacyl-CoA synthase</fullName>
    </submittedName>
</protein>
<feature type="compositionally biased region" description="Low complexity" evidence="1">
    <location>
        <begin position="21"/>
        <end position="56"/>
    </location>
</feature>
<dbReference type="EMBL" id="JABFOF010000002">
    <property type="protein sequence ID" value="KAG2404277.1"/>
    <property type="molecule type" value="Genomic_DNA"/>
</dbReference>
<name>A0A8T0KWE4_PHAAN</name>
<evidence type="ECO:0000313" key="2">
    <source>
        <dbReference type="EMBL" id="KAG2404277.1"/>
    </source>
</evidence>
<comment type="caution">
    <text evidence="2">The sequence shown here is derived from an EMBL/GenBank/DDBJ whole genome shotgun (WGS) entry which is preliminary data.</text>
</comment>
<gene>
    <name evidence="2" type="ORF">HKW66_Vig0111990</name>
</gene>
<proteinExistence type="predicted"/>
<accession>A0A8T0KWE4</accession>
<evidence type="ECO:0000256" key="1">
    <source>
        <dbReference type="SAM" id="MobiDB-lite"/>
    </source>
</evidence>
<sequence>MTCPTSIYLLDFSCYRPQITSPSTSKSSSTTPPLPATSSHPPSISSARFSSALASARKPTAGEEADQVMFGALDNLFAKTRVKPKDIGILDDVDRLNQRSGIGEGGFFLGEFELEVVHVFGVGLNAPQGEGLGGEAGCCGEGHGEEFEEAAREGVAGGSDVGLGGGDEEADRQHLEEEIRKGGEGRWWLRSDDAGGCRENWVGGCRKKTNLNRTRRWRRCGVVCASNVPGSTGTRRSWCVSVRLEQHCGVCELRAKVGDVGELIIEVEEDQKHVFTILFGNIETLHNLLSRVLNAIINIDDSTRIGNGGGNMFFSIKIVLGLFVANVGESIIEGGEDQKHVFTILFGDTETLHNLLSHVLNAIIYIDGSARIDGGGGRMFSSIKAVLGLKIEMDWHEGSLKRDA</sequence>
<organism evidence="2 3">
    <name type="scientific">Phaseolus angularis</name>
    <name type="common">Azuki bean</name>
    <name type="synonym">Vigna angularis</name>
    <dbReference type="NCBI Taxonomy" id="3914"/>
    <lineage>
        <taxon>Eukaryota</taxon>
        <taxon>Viridiplantae</taxon>
        <taxon>Streptophyta</taxon>
        <taxon>Embryophyta</taxon>
        <taxon>Tracheophyta</taxon>
        <taxon>Spermatophyta</taxon>
        <taxon>Magnoliopsida</taxon>
        <taxon>eudicotyledons</taxon>
        <taxon>Gunneridae</taxon>
        <taxon>Pentapetalae</taxon>
        <taxon>rosids</taxon>
        <taxon>fabids</taxon>
        <taxon>Fabales</taxon>
        <taxon>Fabaceae</taxon>
        <taxon>Papilionoideae</taxon>
        <taxon>50 kb inversion clade</taxon>
        <taxon>NPAAA clade</taxon>
        <taxon>indigoferoid/millettioid clade</taxon>
        <taxon>Phaseoleae</taxon>
        <taxon>Vigna</taxon>
    </lineage>
</organism>
<feature type="region of interest" description="Disordered" evidence="1">
    <location>
        <begin position="21"/>
        <end position="61"/>
    </location>
</feature>